<name>A0A437DGL8_ORYJA</name>
<reference evidence="1 2" key="1">
    <citation type="submission" date="2018-11" db="EMBL/GenBank/DDBJ databases">
        <authorList>
            <person name="Lopez-Roques C."/>
            <person name="Donnadieu C."/>
            <person name="Bouchez O."/>
            <person name="Klopp C."/>
            <person name="Cabau C."/>
            <person name="Zahm M."/>
        </authorList>
    </citation>
    <scope>NUCLEOTIDE SEQUENCE [LARGE SCALE GENOMIC DNA]</scope>
    <source>
        <strain evidence="1">RS831</strain>
        <tissue evidence="1">Whole body</tissue>
    </source>
</reference>
<evidence type="ECO:0008006" key="3">
    <source>
        <dbReference type="Google" id="ProtNLM"/>
    </source>
</evidence>
<dbReference type="PANTHER" id="PTHR31025">
    <property type="entry name" value="SI:CH211-196P9.1-RELATED"/>
    <property type="match status" value="1"/>
</dbReference>
<dbReference type="InterPro" id="IPR013761">
    <property type="entry name" value="SAM/pointed_sf"/>
</dbReference>
<gene>
    <name evidence="1" type="ORF">OJAV_G00019540</name>
</gene>
<accession>A0A437DGL8</accession>
<dbReference type="AlphaFoldDB" id="A0A437DGL8"/>
<dbReference type="EMBL" id="CM012439">
    <property type="protein sequence ID" value="RVE74169.1"/>
    <property type="molecule type" value="Genomic_DNA"/>
</dbReference>
<keyword evidence="2" id="KW-1185">Reference proteome</keyword>
<dbReference type="Proteomes" id="UP000283210">
    <property type="component" value="Chromosome 3"/>
</dbReference>
<organism evidence="1 2">
    <name type="scientific">Oryzias javanicus</name>
    <name type="common">Javanese ricefish</name>
    <name type="synonym">Aplocheilus javanicus</name>
    <dbReference type="NCBI Taxonomy" id="123683"/>
    <lineage>
        <taxon>Eukaryota</taxon>
        <taxon>Metazoa</taxon>
        <taxon>Chordata</taxon>
        <taxon>Craniata</taxon>
        <taxon>Vertebrata</taxon>
        <taxon>Euteleostomi</taxon>
        <taxon>Actinopterygii</taxon>
        <taxon>Neopterygii</taxon>
        <taxon>Teleostei</taxon>
        <taxon>Neoteleostei</taxon>
        <taxon>Acanthomorphata</taxon>
        <taxon>Ovalentaria</taxon>
        <taxon>Atherinomorphae</taxon>
        <taxon>Beloniformes</taxon>
        <taxon>Adrianichthyidae</taxon>
        <taxon>Oryziinae</taxon>
        <taxon>Oryzias</taxon>
    </lineage>
</organism>
<dbReference type="Gene3D" id="1.10.150.50">
    <property type="entry name" value="Transcription Factor, Ets-1"/>
    <property type="match status" value="1"/>
</dbReference>
<dbReference type="PANTHER" id="PTHR31025:SF9">
    <property type="entry name" value="SI:DKEY-286J15.1"/>
    <property type="match status" value="1"/>
</dbReference>
<sequence>MDSFVANKLIEWQLTELTDIFKDQEIDEEAFKLLDAETIRNLIPKIGPRLKFSKLHKELMSLNAERPITPSTSHYVATIVPAEESEEASEVLLLSPSPVFDIRQVLNDTLSGKDILRSLDDVGAISRRQRIVLVQILVSFLIDKFGERPTTATKEALALSLVQTFPSLHDGSASGHEIWLSKSRKAVKNGKIYYYPATGFIEERLRNVRKKIRSHGFDQQSHEVNEPQRVQIPESMVPEERSQQQKEWLKHNCYPLTQVQEYMEETALYRANWIRANPSRGIFEILAEYPRLTSSGMISQDFSVLYTEAASKLFETWVTEYAERVLHLAKQDDKIPFPIDDMPLDARGELALRLIPAIMPQKVYKVNKKTIRHTAEEARSSFIDLKPVGTNIVEYLQEVESRPYPSVLALGQVTQKCSQAFVVMAGQAYPEDTLLGAVDVCFKTFYVLDINYPMQCASSWEFLQKVIYEMEGPESNEVRFLKTAVRNVKM</sequence>
<proteinExistence type="predicted"/>
<protein>
    <recommendedName>
        <fullName evidence="3">SAM domain-containing protein</fullName>
    </recommendedName>
</protein>
<evidence type="ECO:0000313" key="1">
    <source>
        <dbReference type="EMBL" id="RVE74169.1"/>
    </source>
</evidence>
<dbReference type="OrthoDB" id="10066002at2759"/>
<evidence type="ECO:0000313" key="2">
    <source>
        <dbReference type="Proteomes" id="UP000283210"/>
    </source>
</evidence>
<reference evidence="1 2" key="2">
    <citation type="submission" date="2019-01" db="EMBL/GenBank/DDBJ databases">
        <title>A chromosome length genome reference of the Java medaka (oryzias javanicus).</title>
        <authorList>
            <person name="Herpin A."/>
            <person name="Takehana Y."/>
            <person name="Naruse K."/>
            <person name="Ansai S."/>
            <person name="Kawaguchi M."/>
        </authorList>
    </citation>
    <scope>NUCLEOTIDE SEQUENCE [LARGE SCALE GENOMIC DNA]</scope>
    <source>
        <strain evidence="1">RS831</strain>
        <tissue evidence="1">Whole body</tissue>
    </source>
</reference>